<protein>
    <submittedName>
        <fullName evidence="1">Uncharacterized protein</fullName>
    </submittedName>
</protein>
<dbReference type="RefSeq" id="WP_119015845.1">
    <property type="nucleotide sequence ID" value="NZ_QXEV01000005.1"/>
</dbReference>
<accession>A0A397S0H1</accession>
<dbReference type="InParanoid" id="A0A397S0H1"/>
<gene>
    <name evidence="1" type="ORF">EI71_00678</name>
</gene>
<name>A0A397S0H1_9MOLU</name>
<evidence type="ECO:0000313" key="2">
    <source>
        <dbReference type="Proteomes" id="UP000266506"/>
    </source>
</evidence>
<sequence>MDNILNLKTYNKYLNLINEGLVIIPDNKLSSLIDDVNNAYRDKPIMKKNEVHEVTLKAGKKVRITSRGSLRDIEIDGITYDSIEQAACSIYDPYSSYHDLYHEIRENVYEFTLIPIVDPRTDSIRYTISKYSKGLEKYFDPKKVIKAVYTIDNILFYVKDNDDILRKQYFKIGAISLNDVLPLICKKYTERNGTNKEFYLAFFIQDEDLPFTIGACKEDFYCLKDILNKISFKGTTPLKYMLFRQLSDSPNLKLKEKEKLAYSIQMQLTCKNKKELCNELDITLDDYDTMMERQLLDIKNQKGKTITRHHITKYLHITENVNELKFYEKTNLLWKVKYNDIPDSI</sequence>
<organism evidence="1 2">
    <name type="scientific">Anaeroplasma bactoclasticum</name>
    <dbReference type="NCBI Taxonomy" id="2088"/>
    <lineage>
        <taxon>Bacteria</taxon>
        <taxon>Bacillati</taxon>
        <taxon>Mycoplasmatota</taxon>
        <taxon>Mollicutes</taxon>
        <taxon>Anaeroplasmatales</taxon>
        <taxon>Anaeroplasmataceae</taxon>
        <taxon>Anaeroplasma</taxon>
    </lineage>
</organism>
<comment type="caution">
    <text evidence="1">The sequence shown here is derived from an EMBL/GenBank/DDBJ whole genome shotgun (WGS) entry which is preliminary data.</text>
</comment>
<dbReference type="EMBL" id="QXEV01000005">
    <property type="protein sequence ID" value="RIA77895.1"/>
    <property type="molecule type" value="Genomic_DNA"/>
</dbReference>
<dbReference type="AlphaFoldDB" id="A0A397S0H1"/>
<proteinExistence type="predicted"/>
<keyword evidence="2" id="KW-1185">Reference proteome</keyword>
<reference evidence="1 2" key="1">
    <citation type="submission" date="2018-08" db="EMBL/GenBank/DDBJ databases">
        <title>Genomic Encyclopedia of Archaeal and Bacterial Type Strains, Phase II (KMG-II): from individual species to whole genera.</title>
        <authorList>
            <person name="Goeker M."/>
        </authorList>
    </citation>
    <scope>NUCLEOTIDE SEQUENCE [LARGE SCALE GENOMIC DNA]</scope>
    <source>
        <strain evidence="1 2">ATCC 27112</strain>
    </source>
</reference>
<evidence type="ECO:0000313" key="1">
    <source>
        <dbReference type="EMBL" id="RIA77895.1"/>
    </source>
</evidence>
<dbReference type="Proteomes" id="UP000266506">
    <property type="component" value="Unassembled WGS sequence"/>
</dbReference>